<feature type="compositionally biased region" description="Basic residues" evidence="3">
    <location>
        <begin position="204"/>
        <end position="214"/>
    </location>
</feature>
<evidence type="ECO:0000256" key="3">
    <source>
        <dbReference type="SAM" id="MobiDB-lite"/>
    </source>
</evidence>
<evidence type="ECO:0000256" key="2">
    <source>
        <dbReference type="SAM" id="Coils"/>
    </source>
</evidence>
<evidence type="ECO:0000256" key="1">
    <source>
        <dbReference type="PROSITE-ProRule" id="PRU00117"/>
    </source>
</evidence>
<name>A0A916EIB8_9GLOM</name>
<proteinExistence type="predicted"/>
<dbReference type="InterPro" id="IPR004088">
    <property type="entry name" value="KH_dom_type_1"/>
</dbReference>
<feature type="coiled-coil region" evidence="2">
    <location>
        <begin position="70"/>
        <end position="159"/>
    </location>
</feature>
<gene>
    <name evidence="5" type="ORF">CHRIB12_LOCUS21117</name>
</gene>
<accession>A0A916EIB8</accession>
<feature type="domain" description="K Homology" evidence="4">
    <location>
        <begin position="11"/>
        <end position="47"/>
    </location>
</feature>
<organism evidence="5 6">
    <name type="scientific">Rhizophagus irregularis</name>
    <dbReference type="NCBI Taxonomy" id="588596"/>
    <lineage>
        <taxon>Eukaryota</taxon>
        <taxon>Fungi</taxon>
        <taxon>Fungi incertae sedis</taxon>
        <taxon>Mucoromycota</taxon>
        <taxon>Glomeromycotina</taxon>
        <taxon>Glomeromycetes</taxon>
        <taxon>Glomerales</taxon>
        <taxon>Glomeraceae</taxon>
        <taxon>Rhizophagus</taxon>
    </lineage>
</organism>
<dbReference type="Pfam" id="PF00013">
    <property type="entry name" value="KH_1"/>
    <property type="match status" value="1"/>
</dbReference>
<keyword evidence="2" id="KW-0175">Coiled coil</keyword>
<evidence type="ECO:0000259" key="4">
    <source>
        <dbReference type="Pfam" id="PF00013"/>
    </source>
</evidence>
<protein>
    <recommendedName>
        <fullName evidence="4">K Homology domain-containing protein</fullName>
    </recommendedName>
</protein>
<dbReference type="AlphaFoldDB" id="A0A916EIB8"/>
<evidence type="ECO:0000313" key="6">
    <source>
        <dbReference type="Proteomes" id="UP000684084"/>
    </source>
</evidence>
<evidence type="ECO:0000313" key="5">
    <source>
        <dbReference type="EMBL" id="CAB5389553.1"/>
    </source>
</evidence>
<reference evidence="5" key="1">
    <citation type="submission" date="2020-05" db="EMBL/GenBank/DDBJ databases">
        <authorList>
            <person name="Rincon C."/>
            <person name="Sanders R I."/>
            <person name="Robbins C."/>
            <person name="Chaturvedi A."/>
        </authorList>
    </citation>
    <scope>NUCLEOTIDE SEQUENCE</scope>
    <source>
        <strain evidence="5">CHB12</strain>
    </source>
</reference>
<dbReference type="GO" id="GO:0003723">
    <property type="term" value="F:RNA binding"/>
    <property type="evidence" value="ECO:0007669"/>
    <property type="project" value="UniProtKB-UniRule"/>
</dbReference>
<dbReference type="PROSITE" id="PS50084">
    <property type="entry name" value="KH_TYPE_1"/>
    <property type="match status" value="1"/>
</dbReference>
<dbReference type="Proteomes" id="UP000684084">
    <property type="component" value="Unassembled WGS sequence"/>
</dbReference>
<comment type="caution">
    <text evidence="5">The sequence shown here is derived from an EMBL/GenBank/DDBJ whole genome shotgun (WGS) entry which is preliminary data.</text>
</comment>
<keyword evidence="1" id="KW-0694">RNA-binding</keyword>
<dbReference type="EMBL" id="CAGKOT010000065">
    <property type="protein sequence ID" value="CAB5389553.1"/>
    <property type="molecule type" value="Genomic_DNA"/>
</dbReference>
<dbReference type="VEuPathDB" id="FungiDB:RhiirFUN_013135"/>
<sequence length="362" mass="42169">MQNSEYTKNLSIPIPQNILIGKLIGREGRNIKPIAERTGTHIYVDTNKIPAQIKIYVNNKKEIPPFENRINDASSQLNDLLNKISQQENKKVDKIKKKKELSLFENRINDASNQLNDSTKQISKQENKKIDKIKKKKEISSFENRINDASNQLNDSTKQISKQGIDNINKKKEVFLFENRIGQLNDLINGFPKQKNKKIDKDKKGKKKEKKKKDKKVLKKVEFERPSKEVEFERISKEVQHKSQELKKTLTKFVDNKVAKVADVAVVNDDLPEKFSRFSKNFKRKCKNKPKHKKMPDGMCWNGVDCRRKFCQFEHPSIKQCSRIHIELEIPFCTFFLVNGTTPIVVSNVYIKCHLFIILTCI</sequence>
<feature type="region of interest" description="Disordered" evidence="3">
    <location>
        <begin position="193"/>
        <end position="214"/>
    </location>
</feature>
<dbReference type="OrthoDB" id="752362at2759"/>